<dbReference type="eggNOG" id="ENOG5033752">
    <property type="taxonomic scope" value="Bacteria"/>
</dbReference>
<keyword evidence="6" id="KW-1185">Reference proteome</keyword>
<sequence>MNRGIKAIGIILSIIVMSVFLMVIAISSPYLNLPFGIRRTEFLRNSLSNDYFRQYLFWIALVFTVLLLIFILVLIFYPKVKQTFVLKEGKGRLSLDKKAIEGFVRSKTQKVGFVSSPDVKVRATKNKIKVKVKGQLNRTSAHVEKTEELMTDIQRELQEILGSREKIKVDVAYKSFDDGEDKYTANRSRVE</sequence>
<dbReference type="Proteomes" id="UP000013783">
    <property type="component" value="Unassembled WGS sequence"/>
</dbReference>
<dbReference type="EMBL" id="ASWA01000003">
    <property type="protein sequence ID" value="EOT67219.1"/>
    <property type="molecule type" value="Genomic_DNA"/>
</dbReference>
<accession>R2QZR8</accession>
<keyword evidence="2" id="KW-0812">Transmembrane</keyword>
<protein>
    <recommendedName>
        <fullName evidence="7">Alkaline shock response membrane anchor protein AmaP</fullName>
    </recommendedName>
</protein>
<keyword evidence="2" id="KW-1133">Transmembrane helix</keyword>
<evidence type="ECO:0000313" key="6">
    <source>
        <dbReference type="Proteomes" id="UP000014148"/>
    </source>
</evidence>
<keyword evidence="2" id="KW-0472">Membrane</keyword>
<feature type="transmembrane region" description="Helical" evidence="2">
    <location>
        <begin position="55"/>
        <end position="77"/>
    </location>
</feature>
<dbReference type="PATRIC" id="fig|1158601.3.peg.3530"/>
<feature type="coiled-coil region" evidence="1">
    <location>
        <begin position="136"/>
        <end position="163"/>
    </location>
</feature>
<name>R2QZR8_9ENTE</name>
<reference evidence="4 6" key="2">
    <citation type="submission" date="2013-03" db="EMBL/GenBank/DDBJ databases">
        <title>The Genome Sequence of Enterococcus malodoratus ATCC_43197 (PacBio/Illumina hybrid assembly).</title>
        <authorList>
            <consortium name="The Broad Institute Genomics Platform"/>
            <consortium name="The Broad Institute Genome Sequencing Center for Infectious Disease"/>
            <person name="Earl A."/>
            <person name="Russ C."/>
            <person name="Gilmore M."/>
            <person name="Surin D."/>
            <person name="Walker B."/>
            <person name="Young S."/>
            <person name="Zeng Q."/>
            <person name="Gargeya S."/>
            <person name="Fitzgerald M."/>
            <person name="Haas B."/>
            <person name="Abouelleil A."/>
            <person name="Allen A.W."/>
            <person name="Alvarado L."/>
            <person name="Arachchi H.M."/>
            <person name="Berlin A.M."/>
            <person name="Chapman S.B."/>
            <person name="Gainer-Dewar J."/>
            <person name="Goldberg J."/>
            <person name="Griggs A."/>
            <person name="Gujja S."/>
            <person name="Hansen M."/>
            <person name="Howarth C."/>
            <person name="Imamovic A."/>
            <person name="Ireland A."/>
            <person name="Larimer J."/>
            <person name="McCowan C."/>
            <person name="Murphy C."/>
            <person name="Pearson M."/>
            <person name="Poon T.W."/>
            <person name="Priest M."/>
            <person name="Roberts A."/>
            <person name="Saif S."/>
            <person name="Shea T."/>
            <person name="Sisk P."/>
            <person name="Sykes S."/>
            <person name="Wortman J."/>
            <person name="Nusbaum C."/>
            <person name="Birren B."/>
        </authorList>
    </citation>
    <scope>NUCLEOTIDE SEQUENCE [LARGE SCALE GENOMIC DNA]</scope>
    <source>
        <strain evidence="4 6">ATCC 43197</strain>
    </source>
</reference>
<evidence type="ECO:0000313" key="3">
    <source>
        <dbReference type="EMBL" id="EOH73881.1"/>
    </source>
</evidence>
<feature type="transmembrane region" description="Helical" evidence="2">
    <location>
        <begin position="7"/>
        <end position="26"/>
    </location>
</feature>
<dbReference type="Proteomes" id="UP000014148">
    <property type="component" value="Unassembled WGS sequence"/>
</dbReference>
<keyword evidence="1" id="KW-0175">Coiled coil</keyword>
<dbReference type="OrthoDB" id="2249586at2"/>
<dbReference type="RefSeq" id="WP_010742349.1">
    <property type="nucleotide sequence ID" value="NZ_KB946251.1"/>
</dbReference>
<evidence type="ECO:0000313" key="5">
    <source>
        <dbReference type="Proteomes" id="UP000013783"/>
    </source>
</evidence>
<evidence type="ECO:0000256" key="2">
    <source>
        <dbReference type="SAM" id="Phobius"/>
    </source>
</evidence>
<organism evidence="3 5">
    <name type="scientific">Enterococcus malodoratus ATCC 43197</name>
    <dbReference type="NCBI Taxonomy" id="1158601"/>
    <lineage>
        <taxon>Bacteria</taxon>
        <taxon>Bacillati</taxon>
        <taxon>Bacillota</taxon>
        <taxon>Bacilli</taxon>
        <taxon>Lactobacillales</taxon>
        <taxon>Enterococcaceae</taxon>
        <taxon>Enterococcus</taxon>
    </lineage>
</organism>
<proteinExistence type="predicted"/>
<evidence type="ECO:0000256" key="1">
    <source>
        <dbReference type="SAM" id="Coils"/>
    </source>
</evidence>
<evidence type="ECO:0000313" key="4">
    <source>
        <dbReference type="EMBL" id="EOT67219.1"/>
    </source>
</evidence>
<reference evidence="3 5" key="1">
    <citation type="submission" date="2013-02" db="EMBL/GenBank/DDBJ databases">
        <title>The Genome Sequence of Enterococcus malodoratus ATCC_43197.</title>
        <authorList>
            <consortium name="The Broad Institute Genome Sequencing Platform"/>
            <consortium name="The Broad Institute Genome Sequencing Center for Infectious Disease"/>
            <person name="Earl A.M."/>
            <person name="Gilmore M.S."/>
            <person name="Lebreton F."/>
            <person name="Walker B."/>
            <person name="Young S.K."/>
            <person name="Zeng Q."/>
            <person name="Gargeya S."/>
            <person name="Fitzgerald M."/>
            <person name="Haas B."/>
            <person name="Abouelleil A."/>
            <person name="Alvarado L."/>
            <person name="Arachchi H.M."/>
            <person name="Berlin A.M."/>
            <person name="Chapman S.B."/>
            <person name="Dewar J."/>
            <person name="Goldberg J."/>
            <person name="Griggs A."/>
            <person name="Gujja S."/>
            <person name="Hansen M."/>
            <person name="Howarth C."/>
            <person name="Imamovic A."/>
            <person name="Larimer J."/>
            <person name="McCowan C."/>
            <person name="Murphy C."/>
            <person name="Neiman D."/>
            <person name="Pearson M."/>
            <person name="Priest M."/>
            <person name="Roberts A."/>
            <person name="Saif S."/>
            <person name="Shea T."/>
            <person name="Sisk P."/>
            <person name="Sykes S."/>
            <person name="Wortman J."/>
            <person name="Nusbaum C."/>
            <person name="Birren B."/>
        </authorList>
    </citation>
    <scope>NUCLEOTIDE SEQUENCE [LARGE SCALE GENOMIC DNA]</scope>
    <source>
        <strain evidence="3 5">ATCC 43197</strain>
    </source>
</reference>
<dbReference type="EMBL" id="AJAK01000023">
    <property type="protein sequence ID" value="EOH73881.1"/>
    <property type="molecule type" value="Genomic_DNA"/>
</dbReference>
<dbReference type="AlphaFoldDB" id="R2QZR8"/>
<evidence type="ECO:0008006" key="7">
    <source>
        <dbReference type="Google" id="ProtNLM"/>
    </source>
</evidence>
<gene>
    <name evidence="4" type="ORF">I585_02740</name>
    <name evidence="3" type="ORF">UAI_03557</name>
</gene>
<comment type="caution">
    <text evidence="3">The sequence shown here is derived from an EMBL/GenBank/DDBJ whole genome shotgun (WGS) entry which is preliminary data.</text>
</comment>
<dbReference type="GeneID" id="79788063"/>
<dbReference type="STRING" id="71451.RV07_GL002653"/>
<dbReference type="NCBIfam" id="NF033218">
    <property type="entry name" value="anchor_AmaP"/>
    <property type="match status" value="1"/>
</dbReference>